<dbReference type="InterPro" id="IPR059206">
    <property type="entry name" value="Sll1717-like"/>
</dbReference>
<dbReference type="SUPFAM" id="SSF52540">
    <property type="entry name" value="P-loop containing nucleoside triphosphate hydrolases"/>
    <property type="match status" value="1"/>
</dbReference>
<dbReference type="KEGG" id="dvm:DvMF_0747"/>
<proteinExistence type="predicted"/>
<evidence type="ECO:0000313" key="1">
    <source>
        <dbReference type="EMBL" id="ACL07704.1"/>
    </source>
</evidence>
<sequence length="480" mass="55432">MSIRDIEWGEDEAKGDQNLANYFVEIPVMNDIYDGKIRYVIGRKGSGKSAIAEKIRIDFSNSPNVFFDDVSLKNFPVNDFRNLEDKSYRDKSKFIEAWKFVILMNLSSLILSDASCEHQESVTSLQKFIDKNFPNIEFGITKCITHLNESKFKVSIHGCGFDTGENGTAATDIHFSQATRSILECIKRTQTQNTYYLFFDELDEGYTTRDKSLGLVILALLRAVEVLSKDLQSSGIEFRPIVMLRSDIFERLHDNDLNKLDDYIVRLDWSAYAGSKGNLIDIVNARIRASLGKEYSWNDIAVDNDRDLPQNVESLWKYIVNRTYERPRDIIKFMKFCKSECTSEKLTFKDVKRAELKYSPWLFNELKDEMCAHLECYEKAVMAINIIGCTSFPYETMCQVLREEDSVARYCKNNSVSEGEIVQLLFDFSVLGTIEPSGRWMFKYKDLNLPFNKRANLTLHYGLVKKLRVKIGKFTPQPLQ</sequence>
<dbReference type="HOGENOM" id="CLU_035897_1_0_7"/>
<protein>
    <submittedName>
        <fullName evidence="1">Uncharacterized protein</fullName>
    </submittedName>
</protein>
<dbReference type="EMBL" id="CP001197">
    <property type="protein sequence ID" value="ACL07704.1"/>
    <property type="molecule type" value="Genomic_DNA"/>
</dbReference>
<organism evidence="1">
    <name type="scientific">Nitratidesulfovibrio vulgaris (strain DSM 19637 / Miyazaki F)</name>
    <name type="common">Desulfovibrio vulgaris</name>
    <dbReference type="NCBI Taxonomy" id="883"/>
    <lineage>
        <taxon>Bacteria</taxon>
        <taxon>Pseudomonadati</taxon>
        <taxon>Thermodesulfobacteriota</taxon>
        <taxon>Desulfovibrionia</taxon>
        <taxon>Desulfovibrionales</taxon>
        <taxon>Desulfovibrionaceae</taxon>
        <taxon>Nitratidesulfovibrio</taxon>
    </lineage>
</organism>
<accession>B8DL01</accession>
<dbReference type="eggNOG" id="COG3613">
    <property type="taxonomic scope" value="Bacteria"/>
</dbReference>
<dbReference type="STRING" id="883.DvMF_0747"/>
<gene>
    <name evidence="1" type="ordered locus">DvMF_0747</name>
</gene>
<dbReference type="OrthoDB" id="5519677at2"/>
<dbReference type="NCBIfam" id="NF047389">
    <property type="entry name" value="ATPase_Sll1717"/>
    <property type="match status" value="1"/>
</dbReference>
<reference evidence="1" key="1">
    <citation type="submission" date="2008-10" db="EMBL/GenBank/DDBJ databases">
        <title>Complete sequence of Desulfovibrio vulgaris str. 'Miyazaki F'.</title>
        <authorList>
            <person name="Lucas S."/>
            <person name="Copeland A."/>
            <person name="Lapidus A."/>
            <person name="Glavina del Rio T."/>
            <person name="Dalin E."/>
            <person name="Tice H."/>
            <person name="Bruce D."/>
            <person name="Goodwin L."/>
            <person name="Pitluck S."/>
            <person name="Sims D."/>
            <person name="Brettin T."/>
            <person name="Detter J.C."/>
            <person name="Han C."/>
            <person name="Larimer F."/>
            <person name="Land M."/>
            <person name="Hauser L."/>
            <person name="Kyrpides N."/>
            <person name="Mikhailova N."/>
            <person name="Hazen T.C."/>
            <person name="Richardson P."/>
        </authorList>
    </citation>
    <scope>NUCLEOTIDE SEQUENCE</scope>
    <source>
        <strain evidence="1">Miyazaki F</strain>
    </source>
</reference>
<dbReference type="AlphaFoldDB" id="B8DL01"/>
<dbReference type="InterPro" id="IPR027417">
    <property type="entry name" value="P-loop_NTPase"/>
</dbReference>
<name>B8DL01_NITV9</name>